<proteinExistence type="predicted"/>
<evidence type="ECO:0000313" key="2">
    <source>
        <dbReference type="Proteomes" id="UP000248889"/>
    </source>
</evidence>
<sequence length="95" mass="10660">MTDFFWSVITTDGAGRETVARPMALPTASTQSEGTATELAELMLRREVVQAESSSAAQPIRIEVRIWDRRPATPDQLPFENAVWEQDRGIQDILE</sequence>
<dbReference type="RefSeq" id="WP_111503282.1">
    <property type="nucleotide sequence ID" value="NZ_QKYN01000084.1"/>
</dbReference>
<name>A0A2X0IGC9_9ACTN</name>
<dbReference type="Proteomes" id="UP000248889">
    <property type="component" value="Unassembled WGS sequence"/>
</dbReference>
<evidence type="ECO:0000313" key="1">
    <source>
        <dbReference type="EMBL" id="RAG83587.1"/>
    </source>
</evidence>
<gene>
    <name evidence="1" type="ORF">DN069_21600</name>
</gene>
<dbReference type="EMBL" id="QKYN01000084">
    <property type="protein sequence ID" value="RAG83587.1"/>
    <property type="molecule type" value="Genomic_DNA"/>
</dbReference>
<protein>
    <submittedName>
        <fullName evidence="1">Uncharacterized protein</fullName>
    </submittedName>
</protein>
<dbReference type="AlphaFoldDB" id="A0A2X0IGC9"/>
<accession>A0A2X0IGC9</accession>
<keyword evidence="2" id="KW-1185">Reference proteome</keyword>
<comment type="caution">
    <text evidence="1">The sequence shown here is derived from an EMBL/GenBank/DDBJ whole genome shotgun (WGS) entry which is preliminary data.</text>
</comment>
<reference evidence="1 2" key="1">
    <citation type="submission" date="2018-06" db="EMBL/GenBank/DDBJ databases">
        <title>Streptacidiphilus pinicola sp. nov., isolated from pine grove soil.</title>
        <authorList>
            <person name="Roh S.G."/>
            <person name="Park S."/>
            <person name="Kim M.-K."/>
            <person name="Yun B.-R."/>
            <person name="Park J."/>
            <person name="Kim M.J."/>
            <person name="Kim Y.S."/>
            <person name="Kim S.B."/>
        </authorList>
    </citation>
    <scope>NUCLEOTIDE SEQUENCE [LARGE SCALE GENOMIC DNA]</scope>
    <source>
        <strain evidence="1 2">MMS16-CNU450</strain>
    </source>
</reference>
<dbReference type="OrthoDB" id="9939612at2"/>
<organism evidence="1 2">
    <name type="scientific">Streptacidiphilus pinicola</name>
    <dbReference type="NCBI Taxonomy" id="2219663"/>
    <lineage>
        <taxon>Bacteria</taxon>
        <taxon>Bacillati</taxon>
        <taxon>Actinomycetota</taxon>
        <taxon>Actinomycetes</taxon>
        <taxon>Kitasatosporales</taxon>
        <taxon>Streptomycetaceae</taxon>
        <taxon>Streptacidiphilus</taxon>
    </lineage>
</organism>